<dbReference type="SMART" id="SM00387">
    <property type="entry name" value="HATPase_c"/>
    <property type="match status" value="1"/>
</dbReference>
<dbReference type="FunFam" id="3.30.565.10:FF:000006">
    <property type="entry name" value="Sensor histidine kinase WalK"/>
    <property type="match status" value="1"/>
</dbReference>
<dbReference type="GO" id="GO:0005886">
    <property type="term" value="C:plasma membrane"/>
    <property type="evidence" value="ECO:0007669"/>
    <property type="project" value="UniProtKB-SubCell"/>
</dbReference>
<dbReference type="CDD" id="cd06225">
    <property type="entry name" value="HAMP"/>
    <property type="match status" value="1"/>
</dbReference>
<dbReference type="EC" id="2.7.13.3" evidence="3"/>
<keyword evidence="9 17" id="KW-0418">Kinase</keyword>
<dbReference type="SMART" id="SM00388">
    <property type="entry name" value="HisKA"/>
    <property type="match status" value="1"/>
</dbReference>
<keyword evidence="11 14" id="KW-1133">Transmembrane helix</keyword>
<evidence type="ECO:0000256" key="9">
    <source>
        <dbReference type="ARBA" id="ARBA00022777"/>
    </source>
</evidence>
<dbReference type="InterPro" id="IPR050398">
    <property type="entry name" value="HssS/ArlS-like"/>
</dbReference>
<feature type="transmembrane region" description="Helical" evidence="14">
    <location>
        <begin position="158"/>
        <end position="182"/>
    </location>
</feature>
<evidence type="ECO:0000256" key="5">
    <source>
        <dbReference type="ARBA" id="ARBA00022553"/>
    </source>
</evidence>
<dbReference type="PANTHER" id="PTHR45528">
    <property type="entry name" value="SENSOR HISTIDINE KINASE CPXA"/>
    <property type="match status" value="1"/>
</dbReference>
<evidence type="ECO:0000256" key="8">
    <source>
        <dbReference type="ARBA" id="ARBA00022741"/>
    </source>
</evidence>
<keyword evidence="8" id="KW-0547">Nucleotide-binding</keyword>
<gene>
    <name evidence="17" type="ORF">AAQM_0497</name>
</gene>
<proteinExistence type="predicted"/>
<dbReference type="PRINTS" id="PR00344">
    <property type="entry name" value="BCTRLSENSOR"/>
</dbReference>
<dbReference type="SUPFAM" id="SSF47384">
    <property type="entry name" value="Homodimeric domain of signal transducing histidine kinase"/>
    <property type="match status" value="1"/>
</dbReference>
<dbReference type="Gene3D" id="1.10.287.130">
    <property type="match status" value="1"/>
</dbReference>
<dbReference type="Gene3D" id="3.30.565.10">
    <property type="entry name" value="Histidine kinase-like ATPase, C-terminal domain"/>
    <property type="match status" value="1"/>
</dbReference>
<evidence type="ECO:0000256" key="3">
    <source>
        <dbReference type="ARBA" id="ARBA00012438"/>
    </source>
</evidence>
<dbReference type="GO" id="GO:0005524">
    <property type="term" value="F:ATP binding"/>
    <property type="evidence" value="ECO:0007669"/>
    <property type="project" value="UniProtKB-KW"/>
</dbReference>
<accession>A0AAE7E073</accession>
<dbReference type="Gene3D" id="6.10.340.10">
    <property type="match status" value="1"/>
</dbReference>
<keyword evidence="7 14" id="KW-0812">Transmembrane</keyword>
<dbReference type="PROSITE" id="PS50109">
    <property type="entry name" value="HIS_KIN"/>
    <property type="match status" value="1"/>
</dbReference>
<dbReference type="InterPro" id="IPR005467">
    <property type="entry name" value="His_kinase_dom"/>
</dbReference>
<dbReference type="RefSeq" id="WP_129094163.1">
    <property type="nucleotide sequence ID" value="NZ_CBCSAE010000001.1"/>
</dbReference>
<dbReference type="GO" id="GO:0000155">
    <property type="term" value="F:phosphorelay sensor kinase activity"/>
    <property type="evidence" value="ECO:0007669"/>
    <property type="project" value="InterPro"/>
</dbReference>
<feature type="transmembrane region" description="Helical" evidence="14">
    <location>
        <begin position="12"/>
        <end position="31"/>
    </location>
</feature>
<dbReference type="Proteomes" id="UP000502065">
    <property type="component" value="Chromosome"/>
</dbReference>
<keyword evidence="13 14" id="KW-0472">Membrane</keyword>
<dbReference type="InterPro" id="IPR036890">
    <property type="entry name" value="HATPase_C_sf"/>
</dbReference>
<evidence type="ECO:0000256" key="10">
    <source>
        <dbReference type="ARBA" id="ARBA00022840"/>
    </source>
</evidence>
<evidence type="ECO:0000256" key="1">
    <source>
        <dbReference type="ARBA" id="ARBA00000085"/>
    </source>
</evidence>
<evidence type="ECO:0000256" key="13">
    <source>
        <dbReference type="ARBA" id="ARBA00023136"/>
    </source>
</evidence>
<sequence length="458" mass="52742">MTNKLSIKKKLLIYSFLIQAIILGIFSFSLYKALEISTLDKLQTTLKVIILDVTDDLLEETQITDALLDEEKEYNFEPLFIRILDNNTLKPIIQTSNFPQNIEHKDENLNRLKEGIVVFEEQSDYLVSRIKINFHNKQKVIIEVLTTKDILSSTLENILYILSFILPIVLIFAVIGGNFLIYKSFLPIENILEELKKINANDLSARLKSTQNKDEINQLIIEVNNLLERLEESFERITQFSSDASHELKTPLTIIRGEIEIALRKDRTIEEYKEALNSSLNEITIIEQTINDLLFLAKNKKDLIYEKEEIFYLDELVDESISELKGFAKLNEVTLELLVNDSAEIKGFPNLLKIAVKNAIKNAIQFSHKNTKVILNIFEKNDEIIVSIQDFGIGIPKDEQSKIFEKFYRTDKSRNKNSGGTGLGMSIMKKIIDINYGRINIESIENIGTTIYLSFYKK</sequence>
<dbReference type="SUPFAM" id="SSF55874">
    <property type="entry name" value="ATPase domain of HSP90 chaperone/DNA topoisomerase II/histidine kinase"/>
    <property type="match status" value="1"/>
</dbReference>
<dbReference type="KEGG" id="aaqi:AAQM_0497"/>
<dbReference type="PROSITE" id="PS50885">
    <property type="entry name" value="HAMP"/>
    <property type="match status" value="1"/>
</dbReference>
<dbReference type="Pfam" id="PF00512">
    <property type="entry name" value="HisKA"/>
    <property type="match status" value="1"/>
</dbReference>
<keyword evidence="4" id="KW-1003">Cell membrane</keyword>
<evidence type="ECO:0000256" key="6">
    <source>
        <dbReference type="ARBA" id="ARBA00022679"/>
    </source>
</evidence>
<dbReference type="InterPro" id="IPR003660">
    <property type="entry name" value="HAMP_dom"/>
</dbReference>
<name>A0AAE7E073_9BACT</name>
<dbReference type="PANTHER" id="PTHR45528:SF1">
    <property type="entry name" value="SENSOR HISTIDINE KINASE CPXA"/>
    <property type="match status" value="1"/>
</dbReference>
<evidence type="ECO:0000313" key="17">
    <source>
        <dbReference type="EMBL" id="QKE25270.1"/>
    </source>
</evidence>
<evidence type="ECO:0000256" key="12">
    <source>
        <dbReference type="ARBA" id="ARBA00023012"/>
    </source>
</evidence>
<reference evidence="17 18" key="1">
    <citation type="submission" date="2018-07" db="EMBL/GenBank/DDBJ databases">
        <title>Identification of phenol metabolism pathways in Arcobacter.</title>
        <authorList>
            <person name="Miller W.G."/>
            <person name="Yee E."/>
            <person name="Bono J.L."/>
        </authorList>
    </citation>
    <scope>NUCLEOTIDE SEQUENCE [LARGE SCALE GENOMIC DNA]</scope>
    <source>
        <strain evidence="17 18">W63</strain>
    </source>
</reference>
<evidence type="ECO:0000256" key="11">
    <source>
        <dbReference type="ARBA" id="ARBA00022989"/>
    </source>
</evidence>
<dbReference type="InterPro" id="IPR036097">
    <property type="entry name" value="HisK_dim/P_sf"/>
</dbReference>
<dbReference type="InterPro" id="IPR003661">
    <property type="entry name" value="HisK_dim/P_dom"/>
</dbReference>
<evidence type="ECO:0000256" key="2">
    <source>
        <dbReference type="ARBA" id="ARBA00004651"/>
    </source>
</evidence>
<dbReference type="CDD" id="cd00075">
    <property type="entry name" value="HATPase"/>
    <property type="match status" value="1"/>
</dbReference>
<feature type="domain" description="HAMP" evidence="16">
    <location>
        <begin position="187"/>
        <end position="235"/>
    </location>
</feature>
<feature type="domain" description="Histidine kinase" evidence="15">
    <location>
        <begin position="243"/>
        <end position="458"/>
    </location>
</feature>
<evidence type="ECO:0000256" key="4">
    <source>
        <dbReference type="ARBA" id="ARBA00022475"/>
    </source>
</evidence>
<keyword evidence="6" id="KW-0808">Transferase</keyword>
<dbReference type="Pfam" id="PF02518">
    <property type="entry name" value="HATPase_c"/>
    <property type="match status" value="1"/>
</dbReference>
<keyword evidence="10" id="KW-0067">ATP-binding</keyword>
<dbReference type="InterPro" id="IPR004358">
    <property type="entry name" value="Sig_transdc_His_kin-like_C"/>
</dbReference>
<comment type="subcellular location">
    <subcellularLocation>
        <location evidence="2">Cell membrane</location>
        <topology evidence="2">Multi-pass membrane protein</topology>
    </subcellularLocation>
</comment>
<protein>
    <recommendedName>
        <fullName evidence="3">histidine kinase</fullName>
        <ecNumber evidence="3">2.7.13.3</ecNumber>
    </recommendedName>
</protein>
<evidence type="ECO:0000256" key="7">
    <source>
        <dbReference type="ARBA" id="ARBA00022692"/>
    </source>
</evidence>
<dbReference type="EMBL" id="CP030944">
    <property type="protein sequence ID" value="QKE25270.1"/>
    <property type="molecule type" value="Genomic_DNA"/>
</dbReference>
<evidence type="ECO:0000256" key="14">
    <source>
        <dbReference type="SAM" id="Phobius"/>
    </source>
</evidence>
<evidence type="ECO:0000259" key="16">
    <source>
        <dbReference type="PROSITE" id="PS50885"/>
    </source>
</evidence>
<dbReference type="AlphaFoldDB" id="A0AAE7E073"/>
<dbReference type="InterPro" id="IPR003594">
    <property type="entry name" value="HATPase_dom"/>
</dbReference>
<keyword evidence="5" id="KW-0597">Phosphoprotein</keyword>
<organism evidence="17 18">
    <name type="scientific">Arcobacter aquimarinus</name>
    <dbReference type="NCBI Taxonomy" id="1315211"/>
    <lineage>
        <taxon>Bacteria</taxon>
        <taxon>Pseudomonadati</taxon>
        <taxon>Campylobacterota</taxon>
        <taxon>Epsilonproteobacteria</taxon>
        <taxon>Campylobacterales</taxon>
        <taxon>Arcobacteraceae</taxon>
        <taxon>Arcobacter</taxon>
    </lineage>
</organism>
<evidence type="ECO:0000313" key="18">
    <source>
        <dbReference type="Proteomes" id="UP000502065"/>
    </source>
</evidence>
<keyword evidence="18" id="KW-1185">Reference proteome</keyword>
<dbReference type="SUPFAM" id="SSF158472">
    <property type="entry name" value="HAMP domain-like"/>
    <property type="match status" value="1"/>
</dbReference>
<evidence type="ECO:0000259" key="15">
    <source>
        <dbReference type="PROSITE" id="PS50109"/>
    </source>
</evidence>
<dbReference type="CDD" id="cd00082">
    <property type="entry name" value="HisKA"/>
    <property type="match status" value="1"/>
</dbReference>
<comment type="catalytic activity">
    <reaction evidence="1">
        <text>ATP + protein L-histidine = ADP + protein N-phospho-L-histidine.</text>
        <dbReference type="EC" id="2.7.13.3"/>
    </reaction>
</comment>
<keyword evidence="12" id="KW-0902">Two-component regulatory system</keyword>